<feature type="transmembrane region" description="Helical" evidence="1">
    <location>
        <begin position="93"/>
        <end position="119"/>
    </location>
</feature>
<accession>A0A9D1RW52</accession>
<reference evidence="2" key="1">
    <citation type="journal article" date="2021" name="PeerJ">
        <title>Extensive microbial diversity within the chicken gut microbiome revealed by metagenomics and culture.</title>
        <authorList>
            <person name="Gilroy R."/>
            <person name="Ravi A."/>
            <person name="Getino M."/>
            <person name="Pursley I."/>
            <person name="Horton D.L."/>
            <person name="Alikhan N.F."/>
            <person name="Baker D."/>
            <person name="Gharbi K."/>
            <person name="Hall N."/>
            <person name="Watson M."/>
            <person name="Adriaenssens E.M."/>
            <person name="Foster-Nyarko E."/>
            <person name="Jarju S."/>
            <person name="Secka A."/>
            <person name="Antonio M."/>
            <person name="Oren A."/>
            <person name="Chaudhuri R.R."/>
            <person name="La Ragione R."/>
            <person name="Hildebrand F."/>
            <person name="Pallen M.J."/>
        </authorList>
    </citation>
    <scope>NUCLEOTIDE SEQUENCE</scope>
    <source>
        <strain evidence="2">ChiGjej6B6-1540</strain>
    </source>
</reference>
<keyword evidence="1" id="KW-0812">Transmembrane</keyword>
<organism evidence="2 3">
    <name type="scientific">Candidatus Flavonifractor merdipullorum</name>
    <dbReference type="NCBI Taxonomy" id="2838590"/>
    <lineage>
        <taxon>Bacteria</taxon>
        <taxon>Bacillati</taxon>
        <taxon>Bacillota</taxon>
        <taxon>Clostridia</taxon>
        <taxon>Eubacteriales</taxon>
        <taxon>Oscillospiraceae</taxon>
        <taxon>Flavonifractor</taxon>
    </lineage>
</organism>
<proteinExistence type="predicted"/>
<evidence type="ECO:0000313" key="3">
    <source>
        <dbReference type="Proteomes" id="UP000824192"/>
    </source>
</evidence>
<gene>
    <name evidence="2" type="ORF">H9868_05045</name>
</gene>
<name>A0A9D1RW52_9FIRM</name>
<keyword evidence="1" id="KW-0472">Membrane</keyword>
<feature type="transmembrane region" description="Helical" evidence="1">
    <location>
        <begin position="12"/>
        <end position="31"/>
    </location>
</feature>
<dbReference type="AlphaFoldDB" id="A0A9D1RW52"/>
<comment type="caution">
    <text evidence="2">The sequence shown here is derived from an EMBL/GenBank/DDBJ whole genome shotgun (WGS) entry which is preliminary data.</text>
</comment>
<sequence length="126" mass="15087">METWKEKRNRILLLLFLLSFVVYAVSFYVAFADLPLNIPPWHQFLLLYFHFVPMFFLEWLLCRTAKLRWRILLPLLPLVLVGLWFLSTAEWYLMAWFFFGIWCVPPVLGCLAGWGAWAIEKRSKSK</sequence>
<protein>
    <submittedName>
        <fullName evidence="2">Uncharacterized protein</fullName>
    </submittedName>
</protein>
<feature type="transmembrane region" description="Helical" evidence="1">
    <location>
        <begin position="43"/>
        <end position="62"/>
    </location>
</feature>
<feature type="transmembrane region" description="Helical" evidence="1">
    <location>
        <begin position="69"/>
        <end position="87"/>
    </location>
</feature>
<dbReference type="EMBL" id="DXGA01000105">
    <property type="protein sequence ID" value="HIW93892.1"/>
    <property type="molecule type" value="Genomic_DNA"/>
</dbReference>
<dbReference type="Proteomes" id="UP000824192">
    <property type="component" value="Unassembled WGS sequence"/>
</dbReference>
<evidence type="ECO:0000313" key="2">
    <source>
        <dbReference type="EMBL" id="HIW93892.1"/>
    </source>
</evidence>
<reference evidence="2" key="2">
    <citation type="submission" date="2021-04" db="EMBL/GenBank/DDBJ databases">
        <authorList>
            <person name="Gilroy R."/>
        </authorList>
    </citation>
    <scope>NUCLEOTIDE SEQUENCE</scope>
    <source>
        <strain evidence="2">ChiGjej6B6-1540</strain>
    </source>
</reference>
<keyword evidence="1" id="KW-1133">Transmembrane helix</keyword>
<evidence type="ECO:0000256" key="1">
    <source>
        <dbReference type="SAM" id="Phobius"/>
    </source>
</evidence>